<feature type="region of interest" description="Disordered" evidence="1">
    <location>
        <begin position="133"/>
        <end position="176"/>
    </location>
</feature>
<accession>A0A392NUN3</accession>
<protein>
    <submittedName>
        <fullName evidence="2">Uncharacterized protein</fullName>
    </submittedName>
</protein>
<feature type="compositionally biased region" description="Low complexity" evidence="1">
    <location>
        <begin position="96"/>
        <end position="113"/>
    </location>
</feature>
<feature type="compositionally biased region" description="Basic and acidic residues" evidence="1">
    <location>
        <begin position="135"/>
        <end position="176"/>
    </location>
</feature>
<evidence type="ECO:0000256" key="1">
    <source>
        <dbReference type="SAM" id="MobiDB-lite"/>
    </source>
</evidence>
<organism evidence="2 3">
    <name type="scientific">Trifolium medium</name>
    <dbReference type="NCBI Taxonomy" id="97028"/>
    <lineage>
        <taxon>Eukaryota</taxon>
        <taxon>Viridiplantae</taxon>
        <taxon>Streptophyta</taxon>
        <taxon>Embryophyta</taxon>
        <taxon>Tracheophyta</taxon>
        <taxon>Spermatophyta</taxon>
        <taxon>Magnoliopsida</taxon>
        <taxon>eudicotyledons</taxon>
        <taxon>Gunneridae</taxon>
        <taxon>Pentapetalae</taxon>
        <taxon>rosids</taxon>
        <taxon>fabids</taxon>
        <taxon>Fabales</taxon>
        <taxon>Fabaceae</taxon>
        <taxon>Papilionoideae</taxon>
        <taxon>50 kb inversion clade</taxon>
        <taxon>NPAAA clade</taxon>
        <taxon>Hologalegina</taxon>
        <taxon>IRL clade</taxon>
        <taxon>Trifolieae</taxon>
        <taxon>Trifolium</taxon>
    </lineage>
</organism>
<dbReference type="AlphaFoldDB" id="A0A392NUN3"/>
<feature type="non-terminal residue" evidence="2">
    <location>
        <position position="176"/>
    </location>
</feature>
<feature type="region of interest" description="Disordered" evidence="1">
    <location>
        <begin position="1"/>
        <end position="45"/>
    </location>
</feature>
<dbReference type="Proteomes" id="UP000265520">
    <property type="component" value="Unassembled WGS sequence"/>
</dbReference>
<name>A0A392NUN3_9FABA</name>
<reference evidence="2 3" key="1">
    <citation type="journal article" date="2018" name="Front. Plant Sci.">
        <title>Red Clover (Trifolium pratense) and Zigzag Clover (T. medium) - A Picture of Genomic Similarities and Differences.</title>
        <authorList>
            <person name="Dluhosova J."/>
            <person name="Istvanek J."/>
            <person name="Nedelnik J."/>
            <person name="Repkova J."/>
        </authorList>
    </citation>
    <scope>NUCLEOTIDE SEQUENCE [LARGE SCALE GENOMIC DNA]</scope>
    <source>
        <strain evidence="3">cv. 10/8</strain>
        <tissue evidence="2">Leaf</tissue>
    </source>
</reference>
<feature type="region of interest" description="Disordered" evidence="1">
    <location>
        <begin position="61"/>
        <end position="113"/>
    </location>
</feature>
<keyword evidence="3" id="KW-1185">Reference proteome</keyword>
<proteinExistence type="predicted"/>
<evidence type="ECO:0000313" key="2">
    <source>
        <dbReference type="EMBL" id="MCI02195.1"/>
    </source>
</evidence>
<dbReference type="EMBL" id="LXQA010048401">
    <property type="protein sequence ID" value="MCI02195.1"/>
    <property type="molecule type" value="Genomic_DNA"/>
</dbReference>
<sequence>MDMWPEPENAEEKPQILPPVYKTGPGRPKKVRIREFDEDGVRKRKRGVSYRCTTCNSFRHNAATCKSKTQDQDVMKRKRKPPRGKDNTSSEANQDNATIESAETNATTEAAEPNATIEVVIDASQSQVEAVIDASKAKVVKDKPVKDKQMKDNAVKDKPIKDKQVKDNAVKDKAKT</sequence>
<comment type="caution">
    <text evidence="2">The sequence shown here is derived from an EMBL/GenBank/DDBJ whole genome shotgun (WGS) entry which is preliminary data.</text>
</comment>
<evidence type="ECO:0000313" key="3">
    <source>
        <dbReference type="Proteomes" id="UP000265520"/>
    </source>
</evidence>